<feature type="transmembrane region" description="Helical" evidence="2">
    <location>
        <begin position="270"/>
        <end position="288"/>
    </location>
</feature>
<dbReference type="OrthoDB" id="3268841at2759"/>
<feature type="transmembrane region" description="Helical" evidence="2">
    <location>
        <begin position="192"/>
        <end position="214"/>
    </location>
</feature>
<gene>
    <name evidence="4" type="ORF">MSAN_00488300</name>
</gene>
<sequence length="399" mass="44210">MPSLALSHESSKVALARNEVVTLVRLLTTMRNGNGDHLLSTAGLDPNVIKGSPVVHLLPTLFAIMSGVAVENETLIKFFLGPWLIGSCIDLVLMGVLCCQVKNYFDSYPDDGRGFRIAVAVLCVLNLLKSGQCFASLWIFLINHFGDIQYDLGLSATGWWDFGSPLMVAVLDFYVQCYFCTRLSAVSRKWWVVAPIFLLFVFAMLSMAIGTYYIKTLQEQQVTDWFAAHLCSAFAGDVILSATTAYFLIRTKKTVLSTQTAELIRALIPLTFETAAPAAIIAMFNLIFTQMHRTSQPLLGYVEIGFNEVLPKLYAISMMYTLNERRAIRSRVSGSRNGSSTNEPSLGGRVQQRHISGDVELGRIEVFTQKETTRHVDVTDMFATTHSIEDSKLTVSGSE</sequence>
<feature type="transmembrane region" description="Helical" evidence="2">
    <location>
        <begin position="83"/>
        <end position="105"/>
    </location>
</feature>
<reference evidence="4" key="1">
    <citation type="submission" date="2020-05" db="EMBL/GenBank/DDBJ databases">
        <title>Mycena genomes resolve the evolution of fungal bioluminescence.</title>
        <authorList>
            <person name="Tsai I.J."/>
        </authorList>
    </citation>
    <scope>NUCLEOTIDE SEQUENCE</scope>
    <source>
        <strain evidence="4">160909Yilan</strain>
    </source>
</reference>
<feature type="domain" description="DUF6534" evidence="3">
    <location>
        <begin position="234"/>
        <end position="326"/>
    </location>
</feature>
<feature type="region of interest" description="Disordered" evidence="1">
    <location>
        <begin position="331"/>
        <end position="352"/>
    </location>
</feature>
<feature type="compositionally biased region" description="Low complexity" evidence="1">
    <location>
        <begin position="331"/>
        <end position="340"/>
    </location>
</feature>
<evidence type="ECO:0000256" key="1">
    <source>
        <dbReference type="SAM" id="MobiDB-lite"/>
    </source>
</evidence>
<evidence type="ECO:0000313" key="4">
    <source>
        <dbReference type="EMBL" id="KAF7372823.1"/>
    </source>
</evidence>
<dbReference type="PANTHER" id="PTHR40465:SF1">
    <property type="entry name" value="DUF6534 DOMAIN-CONTAINING PROTEIN"/>
    <property type="match status" value="1"/>
</dbReference>
<name>A0A8H7DHV7_9AGAR</name>
<keyword evidence="2" id="KW-0812">Transmembrane</keyword>
<dbReference type="InterPro" id="IPR045339">
    <property type="entry name" value="DUF6534"/>
</dbReference>
<dbReference type="Proteomes" id="UP000623467">
    <property type="component" value="Unassembled WGS sequence"/>
</dbReference>
<dbReference type="AlphaFoldDB" id="A0A8H7DHV7"/>
<keyword evidence="2" id="KW-1133">Transmembrane helix</keyword>
<dbReference type="PANTHER" id="PTHR40465">
    <property type="entry name" value="CHROMOSOME 1, WHOLE GENOME SHOTGUN SEQUENCE"/>
    <property type="match status" value="1"/>
</dbReference>
<organism evidence="4 5">
    <name type="scientific">Mycena sanguinolenta</name>
    <dbReference type="NCBI Taxonomy" id="230812"/>
    <lineage>
        <taxon>Eukaryota</taxon>
        <taxon>Fungi</taxon>
        <taxon>Dikarya</taxon>
        <taxon>Basidiomycota</taxon>
        <taxon>Agaricomycotina</taxon>
        <taxon>Agaricomycetes</taxon>
        <taxon>Agaricomycetidae</taxon>
        <taxon>Agaricales</taxon>
        <taxon>Marasmiineae</taxon>
        <taxon>Mycenaceae</taxon>
        <taxon>Mycena</taxon>
    </lineage>
</organism>
<keyword evidence="2" id="KW-0472">Membrane</keyword>
<accession>A0A8H7DHV7</accession>
<protein>
    <recommendedName>
        <fullName evidence="3">DUF6534 domain-containing protein</fullName>
    </recommendedName>
</protein>
<feature type="transmembrane region" description="Helical" evidence="2">
    <location>
        <begin position="117"/>
        <end position="142"/>
    </location>
</feature>
<proteinExistence type="predicted"/>
<evidence type="ECO:0000313" key="5">
    <source>
        <dbReference type="Proteomes" id="UP000623467"/>
    </source>
</evidence>
<comment type="caution">
    <text evidence="4">The sequence shown here is derived from an EMBL/GenBank/DDBJ whole genome shotgun (WGS) entry which is preliminary data.</text>
</comment>
<feature type="transmembrane region" description="Helical" evidence="2">
    <location>
        <begin position="162"/>
        <end position="180"/>
    </location>
</feature>
<dbReference type="EMBL" id="JACAZH010000003">
    <property type="protein sequence ID" value="KAF7372823.1"/>
    <property type="molecule type" value="Genomic_DNA"/>
</dbReference>
<evidence type="ECO:0000256" key="2">
    <source>
        <dbReference type="SAM" id="Phobius"/>
    </source>
</evidence>
<dbReference type="Pfam" id="PF20152">
    <property type="entry name" value="DUF6534"/>
    <property type="match status" value="1"/>
</dbReference>
<keyword evidence="5" id="KW-1185">Reference proteome</keyword>
<feature type="transmembrane region" description="Helical" evidence="2">
    <location>
        <begin position="226"/>
        <end position="249"/>
    </location>
</feature>
<evidence type="ECO:0000259" key="3">
    <source>
        <dbReference type="Pfam" id="PF20152"/>
    </source>
</evidence>